<keyword evidence="4" id="KW-0326">Glycosidase</keyword>
<dbReference type="GO" id="GO:0006013">
    <property type="term" value="P:mannose metabolic process"/>
    <property type="evidence" value="ECO:0007669"/>
    <property type="project" value="InterPro"/>
</dbReference>
<evidence type="ECO:0000256" key="3">
    <source>
        <dbReference type="ARBA" id="ARBA00022801"/>
    </source>
</evidence>
<dbReference type="KEGG" id="epl:P4G45_02165"/>
<name>A0AAU7CYI0_9BACT</name>
<dbReference type="SMART" id="SM00872">
    <property type="entry name" value="Alpha-mann_mid"/>
    <property type="match status" value="1"/>
</dbReference>
<organism evidence="6">
    <name type="scientific">Edaphobacter paludis</name>
    <dbReference type="NCBI Taxonomy" id="3035702"/>
    <lineage>
        <taxon>Bacteria</taxon>
        <taxon>Pseudomonadati</taxon>
        <taxon>Acidobacteriota</taxon>
        <taxon>Terriglobia</taxon>
        <taxon>Terriglobales</taxon>
        <taxon>Acidobacteriaceae</taxon>
        <taxon>Edaphobacter</taxon>
    </lineage>
</organism>
<dbReference type="InterPro" id="IPR011330">
    <property type="entry name" value="Glyco_hydro/deAcase_b/a-brl"/>
</dbReference>
<dbReference type="InterPro" id="IPR037094">
    <property type="entry name" value="Glyco_hydro_38_cen_sf"/>
</dbReference>
<dbReference type="InterPro" id="IPR041147">
    <property type="entry name" value="GH38_C"/>
</dbReference>
<dbReference type="SUPFAM" id="SSF74650">
    <property type="entry name" value="Galactose mutarotase-like"/>
    <property type="match status" value="1"/>
</dbReference>
<dbReference type="EMBL" id="CP121195">
    <property type="protein sequence ID" value="XBH13982.1"/>
    <property type="molecule type" value="Genomic_DNA"/>
</dbReference>
<dbReference type="Gene3D" id="3.20.110.10">
    <property type="entry name" value="Glycoside hydrolase 38, N terminal domain"/>
    <property type="match status" value="1"/>
</dbReference>
<evidence type="ECO:0000256" key="2">
    <source>
        <dbReference type="ARBA" id="ARBA00022723"/>
    </source>
</evidence>
<dbReference type="Pfam" id="PF09261">
    <property type="entry name" value="Alpha-mann_mid"/>
    <property type="match status" value="1"/>
</dbReference>
<evidence type="ECO:0000256" key="1">
    <source>
        <dbReference type="ARBA" id="ARBA00009792"/>
    </source>
</evidence>
<dbReference type="Pfam" id="PF07748">
    <property type="entry name" value="Glyco_hydro_38C"/>
    <property type="match status" value="1"/>
</dbReference>
<feature type="domain" description="Glycoside hydrolase family 38 central" evidence="5">
    <location>
        <begin position="581"/>
        <end position="658"/>
    </location>
</feature>
<dbReference type="GO" id="GO:0030246">
    <property type="term" value="F:carbohydrate binding"/>
    <property type="evidence" value="ECO:0007669"/>
    <property type="project" value="InterPro"/>
</dbReference>
<evidence type="ECO:0000313" key="6">
    <source>
        <dbReference type="EMBL" id="XBH10553.1"/>
    </source>
</evidence>
<dbReference type="CDD" id="cd10789">
    <property type="entry name" value="GH38N_AMII_ER_cytosolic"/>
    <property type="match status" value="1"/>
</dbReference>
<dbReference type="EMBL" id="CP121194">
    <property type="protein sequence ID" value="XBH10553.1"/>
    <property type="molecule type" value="Genomic_DNA"/>
</dbReference>
<dbReference type="AlphaFoldDB" id="A0AAU7CYI0"/>
<dbReference type="InterPro" id="IPR013780">
    <property type="entry name" value="Glyco_hydro_b"/>
</dbReference>
<dbReference type="InterPro" id="IPR028995">
    <property type="entry name" value="Glyco_hydro_57/38_cen_sf"/>
</dbReference>
<dbReference type="Pfam" id="PF01074">
    <property type="entry name" value="Glyco_hydro_38N"/>
    <property type="match status" value="1"/>
</dbReference>
<proteinExistence type="inferred from homology"/>
<gene>
    <name evidence="6" type="ORF">P4G45_02165</name>
    <name evidence="7" type="ORF">P8936_02130</name>
</gene>
<dbReference type="GO" id="GO:0004559">
    <property type="term" value="F:alpha-mannosidase activity"/>
    <property type="evidence" value="ECO:0007669"/>
    <property type="project" value="InterPro"/>
</dbReference>
<dbReference type="SUPFAM" id="SSF88713">
    <property type="entry name" value="Glycoside hydrolase/deacetylase"/>
    <property type="match status" value="1"/>
</dbReference>
<dbReference type="GO" id="GO:0009313">
    <property type="term" value="P:oligosaccharide catabolic process"/>
    <property type="evidence" value="ECO:0007669"/>
    <property type="project" value="TreeGrafter"/>
</dbReference>
<evidence type="ECO:0000313" key="7">
    <source>
        <dbReference type="EMBL" id="XBH13982.1"/>
    </source>
</evidence>
<dbReference type="Pfam" id="PF17677">
    <property type="entry name" value="Glyco_hydro38C2"/>
    <property type="match status" value="1"/>
</dbReference>
<dbReference type="Gene3D" id="2.70.98.30">
    <property type="entry name" value="Golgi alpha-mannosidase II, domain 4"/>
    <property type="match status" value="1"/>
</dbReference>
<dbReference type="InterPro" id="IPR011013">
    <property type="entry name" value="Gal_mutarotase_sf_dom"/>
</dbReference>
<dbReference type="InterPro" id="IPR027291">
    <property type="entry name" value="Glyco_hydro_38_N_sf"/>
</dbReference>
<reference evidence="6" key="1">
    <citation type="submission" date="2023-03" db="EMBL/GenBank/DDBJ databases">
        <title>Edaphobacter sp.</title>
        <authorList>
            <person name="Huber K.J."/>
            <person name="Papendorf J."/>
            <person name="Pilke C."/>
            <person name="Bunk B."/>
            <person name="Sproeer C."/>
            <person name="Pester M."/>
        </authorList>
    </citation>
    <scope>NUCLEOTIDE SEQUENCE</scope>
    <source>
        <strain evidence="6">DSM 109919</strain>
        <strain evidence="7">DSM 109920</strain>
    </source>
</reference>
<keyword evidence="3 6" id="KW-0378">Hydrolase</keyword>
<accession>A0AAU7DA28</accession>
<comment type="similarity">
    <text evidence="1">Belongs to the glycosyl hydrolase 38 family.</text>
</comment>
<keyword evidence="2" id="KW-0479">Metal-binding</keyword>
<dbReference type="InterPro" id="IPR011682">
    <property type="entry name" value="Glyco_hydro_38_C"/>
</dbReference>
<evidence type="ECO:0000256" key="4">
    <source>
        <dbReference type="ARBA" id="ARBA00023295"/>
    </source>
</evidence>
<dbReference type="Gene3D" id="1.20.1270.50">
    <property type="entry name" value="Glycoside hydrolase family 38, central domain"/>
    <property type="match status" value="1"/>
</dbReference>
<dbReference type="SUPFAM" id="SSF88688">
    <property type="entry name" value="Families 57/38 glycoside transferase middle domain"/>
    <property type="match status" value="1"/>
</dbReference>
<dbReference type="PANTHER" id="PTHR46017:SF1">
    <property type="entry name" value="ALPHA-MANNOSIDASE 2C1"/>
    <property type="match status" value="1"/>
</dbReference>
<protein>
    <submittedName>
        <fullName evidence="6">Glycoside hydrolase family 38 C-terminal domain-containing protein</fullName>
    </submittedName>
</protein>
<dbReference type="InterPro" id="IPR015341">
    <property type="entry name" value="Glyco_hydro_38_cen"/>
</dbReference>
<dbReference type="PANTHER" id="PTHR46017">
    <property type="entry name" value="ALPHA-MANNOSIDASE 2C1"/>
    <property type="match status" value="1"/>
</dbReference>
<dbReference type="Gene3D" id="2.60.40.1180">
    <property type="entry name" value="Golgi alpha-mannosidase II"/>
    <property type="match status" value="1"/>
</dbReference>
<dbReference type="InterPro" id="IPR000602">
    <property type="entry name" value="Glyco_hydro_38_N"/>
</dbReference>
<accession>A0AAU7CYI0</accession>
<dbReference type="RefSeq" id="WP_348268059.1">
    <property type="nucleotide sequence ID" value="NZ_CP121194.1"/>
</dbReference>
<dbReference type="Gene3D" id="2.60.40.2220">
    <property type="match status" value="1"/>
</dbReference>
<evidence type="ECO:0000259" key="5">
    <source>
        <dbReference type="SMART" id="SM00872"/>
    </source>
</evidence>
<sequence length="1154" mass="129829">MQSLLMTSSPMLQLTPKAIGGSLNMYFTPRLLALLALLATLTRPQLAQSNVASAYQLSPQGQAVVQRLSSFASLDARDWQYHEGPIEHGERPNLDTSNWKTVHLPFTAPKEEIWLRRWIEVPKTLDGYDLTGTRITLKVDVGGYGPGRGYLYEMIYYNGYLDTEGTYIGPRTLIEDAKPGDKILIAVKMPPSTEIKHFEGAFIHVNFRANRPDPTALAAELASAAQILPVLITDPNQRAAQEKLLDSAATAVNLRALDRNDQAAFDASLNEAQNELEPLRPLLKKFLIQLTGDAHIDAAWLWTASEGVDQVHFTFANAIEMMHEYPQYIFSQSSAQYYEWMEQKFPALFAEIQQRVKEGRWEPVGGMWVEPDLNMTDGESQVRQLLLGKQYFKKKFNFNVKIGWNVDSFGYNWQLPQIYKKSGIDYFVTQKLRYNDTNQLPLKLFWWHSPDGSRVLSYFPHDIVQDTEVIEMANDVAVANQLNPGQQELMHVYGPSLGRLNLYDARTAVQNGILWSNTNRIYPRVEFRTSQAFFDDMISHISTTALPVWNYKTLAKGSTQLPAPAAGKIGLPVWNDEIYLEHHRGTYTTQSTQKANMRHSDQWLLDAEKYSSLAWLGGLSYPGDSFTQAWKKKAFNEFHDVASGTAIAAAYKDAQHDYDEVHRIANEATGNALRELQSHINTAAQPGVPIIVWNSLSWDRSDTVTAAVQMPQATPNGITVLDASGQPVPMQMLSHDMPTNTYHLLLKPKSVPAIGYTVLHAVPGRRDVVSDLTMHGTTLENSFLRVTLDPKTGCITSLYRKDAKFESIAPGQCGNQLETFVDTGRSLTEANLDSIRVEDAWNIDKEYSKQETDITQFTGLETVEHGPLREVIRITRHWSQSTFVQDITLYANTPRVDVVNDIDWHETHILLKASFPLTATSSTATYEIPYGSIERPTTRDNPIDAARFEVPAQRWADLGDNEHGFSLINDSKYGYDALGNTLRLSMLRAPLYPDPTADRGHHHFSYSLYPHAASWKQADTVLRAYEFNYPMKASQTDSHTGDLPANHSLVRIASHNLVMTAIKKSEDDDSLILRFYEWAGEKTRAKITVPAGATQAVETNLMEQSVTDSSARVVLHGNEVDFDASPYSINTLRLVYPSRGSHAWHEINPQQEGK</sequence>
<dbReference type="GO" id="GO:0046872">
    <property type="term" value="F:metal ion binding"/>
    <property type="evidence" value="ECO:0007669"/>
    <property type="project" value="UniProtKB-KW"/>
</dbReference>